<comment type="similarity">
    <text evidence="8">Belongs to the RNR ribonuclease family. RNase R subfamily.</text>
</comment>
<evidence type="ECO:0000256" key="7">
    <source>
        <dbReference type="ARBA" id="ARBA00022884"/>
    </source>
</evidence>
<dbReference type="PROSITE" id="PS50126">
    <property type="entry name" value="S1"/>
    <property type="match status" value="1"/>
</dbReference>
<keyword evidence="3 8" id="KW-0963">Cytoplasm</keyword>
<feature type="region of interest" description="Disordered" evidence="9">
    <location>
        <begin position="712"/>
        <end position="763"/>
    </location>
</feature>
<evidence type="ECO:0000313" key="11">
    <source>
        <dbReference type="EMBL" id="KIE44172.1"/>
    </source>
</evidence>
<name>A0A0C1QT45_9BACT</name>
<dbReference type="FunFam" id="2.40.50.140:FF:000408">
    <property type="entry name" value="Ribonuclease R"/>
    <property type="match status" value="1"/>
</dbReference>
<dbReference type="SMART" id="SM00316">
    <property type="entry name" value="S1"/>
    <property type="match status" value="2"/>
</dbReference>
<dbReference type="GO" id="GO:0006402">
    <property type="term" value="P:mRNA catabolic process"/>
    <property type="evidence" value="ECO:0007669"/>
    <property type="project" value="TreeGrafter"/>
</dbReference>
<dbReference type="Pfam" id="PF08206">
    <property type="entry name" value="OB_RNB"/>
    <property type="match status" value="1"/>
</dbReference>
<gene>
    <name evidence="8" type="primary">rnr</name>
    <name evidence="11" type="ORF">SE37_07750</name>
</gene>
<dbReference type="InterPro" id="IPR004476">
    <property type="entry name" value="RNase_II/RNase_R"/>
</dbReference>
<evidence type="ECO:0000256" key="9">
    <source>
        <dbReference type="SAM" id="MobiDB-lite"/>
    </source>
</evidence>
<keyword evidence="7 8" id="KW-0694">RNA-binding</keyword>
<keyword evidence="4 8" id="KW-0540">Nuclease</keyword>
<reference evidence="11 12" key="1">
    <citation type="submission" date="2015-01" db="EMBL/GenBank/DDBJ databases">
        <title>Genome sequence of the anaerobic bacterium Geobacter soli GSS01, a dissimilatory Fe(III) reducer from soil.</title>
        <authorList>
            <person name="Yang G."/>
            <person name="Zhou S."/>
        </authorList>
    </citation>
    <scope>NUCLEOTIDE SEQUENCE [LARGE SCALE GENOMIC DNA]</scope>
    <source>
        <strain evidence="11 12">GSS01</strain>
    </source>
</reference>
<dbReference type="RefSeq" id="WP_039648267.1">
    <property type="nucleotide sequence ID" value="NZ_JXBL01000001.1"/>
</dbReference>
<keyword evidence="5 8" id="KW-0378">Hydrolase</keyword>
<dbReference type="NCBIfam" id="TIGR00358">
    <property type="entry name" value="3_prime_RNase"/>
    <property type="match status" value="1"/>
</dbReference>
<comment type="catalytic activity">
    <reaction evidence="1 8">
        <text>Exonucleolytic cleavage in the 3'- to 5'-direction to yield nucleoside 5'-phosphates.</text>
        <dbReference type="EC" id="3.1.13.1"/>
    </reaction>
</comment>
<dbReference type="GO" id="GO:0005829">
    <property type="term" value="C:cytosol"/>
    <property type="evidence" value="ECO:0007669"/>
    <property type="project" value="UniProtKB-ARBA"/>
</dbReference>
<evidence type="ECO:0000256" key="5">
    <source>
        <dbReference type="ARBA" id="ARBA00022801"/>
    </source>
</evidence>
<dbReference type="InterPro" id="IPR011129">
    <property type="entry name" value="CSD"/>
</dbReference>
<dbReference type="SMART" id="SM00955">
    <property type="entry name" value="RNB"/>
    <property type="match status" value="1"/>
</dbReference>
<comment type="subcellular location">
    <subcellularLocation>
        <location evidence="2 8">Cytoplasm</location>
    </subcellularLocation>
</comment>
<dbReference type="EMBL" id="JXBL01000001">
    <property type="protein sequence ID" value="KIE44172.1"/>
    <property type="molecule type" value="Genomic_DNA"/>
</dbReference>
<evidence type="ECO:0000256" key="3">
    <source>
        <dbReference type="ARBA" id="ARBA00022490"/>
    </source>
</evidence>
<evidence type="ECO:0000259" key="10">
    <source>
        <dbReference type="PROSITE" id="PS50126"/>
    </source>
</evidence>
<dbReference type="AlphaFoldDB" id="A0A0C1QT45"/>
<accession>A0A0C1QT45</accession>
<dbReference type="EC" id="3.1.13.1" evidence="8"/>
<evidence type="ECO:0000256" key="8">
    <source>
        <dbReference type="HAMAP-Rule" id="MF_01895"/>
    </source>
</evidence>
<evidence type="ECO:0000256" key="2">
    <source>
        <dbReference type="ARBA" id="ARBA00004496"/>
    </source>
</evidence>
<proteinExistence type="inferred from homology"/>
<keyword evidence="6 8" id="KW-0269">Exonuclease</keyword>
<dbReference type="PROSITE" id="PS01175">
    <property type="entry name" value="RIBONUCLEASE_II"/>
    <property type="match status" value="1"/>
</dbReference>
<dbReference type="PANTHER" id="PTHR23355">
    <property type="entry name" value="RIBONUCLEASE"/>
    <property type="match status" value="1"/>
</dbReference>
<sequence length="763" mass="85840">MKRKREEVLAFIREQGGSTPFRDMMQAFGVTKAHRLGFKQFVDQLVSAGDLVKQRGNRYAVPSEETVVRGRLVTHREGYGFVAPEGGGDDVYVPARYLGGNLHGDVVEVRVESFKRGGKKEGRIIRTIERGLKRIVGRFDTAGGVGFVQPDDTRIIRDIAVPQKAWAGARSGQVVVAELTAWPTERKKAEGRIVEVLGFPDDPEVEVLTIIRKHDLPFEFPVDVLTEARSTPQQVRRGDLAKRVDLRERLTVTIDGETARDFDDAVSVQREKGGDIRLWVSIADVSHYVKPGSALDREAYLRGTSVYFPDRCIPMLPEELSNGICSLNPQVERLTLTAEMLFTRNGAMKASSFYPSVVRSAARLTYTTVRKVLVDGDPEAIRANRHLVDDLEVMKELALRLMEKRKKRGSIDFDLPEPQIVLDLQGEMVDIVRSERNLAHRIIEEFMLAANEAVASHIEERGVPSLYRVHEPPDPAKLTDFQEFIFNFGYVFRMDGDRVDPHELQRLIDEAEGKPEERMINEVLLRCMKQARYSHENLGHFGLAARCYTHFTSPIRRYPDLVVHRILKDILAGAVTEKEQERLAAALPETAEQTSRRERLAMEAEREIVALKKAQFMKERVGETFEGYITGVSSFGFFVELIDLFVEGMVHVSTLANDFYRYEEKRHSLVGERTKETFRIGDRVSVLVAAVSIERRQVEFVLAGLHEARPGSAARAPATEEYPRIPVRGKRPKAGQVSRGSGGAAGRGAGEKRTGGKGGRRKR</sequence>
<dbReference type="InterPro" id="IPR013223">
    <property type="entry name" value="RNase_B_OB_dom"/>
</dbReference>
<dbReference type="PANTHER" id="PTHR23355:SF9">
    <property type="entry name" value="DIS3-LIKE EXONUCLEASE 2"/>
    <property type="match status" value="1"/>
</dbReference>
<dbReference type="Pfam" id="PF00575">
    <property type="entry name" value="S1"/>
    <property type="match status" value="1"/>
</dbReference>
<dbReference type="GO" id="GO:0003723">
    <property type="term" value="F:RNA binding"/>
    <property type="evidence" value="ECO:0007669"/>
    <property type="project" value="UniProtKB-UniRule"/>
</dbReference>
<evidence type="ECO:0000313" key="12">
    <source>
        <dbReference type="Proteomes" id="UP000031433"/>
    </source>
</evidence>
<dbReference type="InterPro" id="IPR001900">
    <property type="entry name" value="RNase_II/R"/>
</dbReference>
<comment type="function">
    <text evidence="8">3'-5' exoribonuclease that releases 5'-nucleoside monophosphates and is involved in maturation of structured RNAs.</text>
</comment>
<comment type="caution">
    <text evidence="11">The sequence shown here is derived from an EMBL/GenBank/DDBJ whole genome shotgun (WGS) entry which is preliminary data.</text>
</comment>
<protein>
    <recommendedName>
        <fullName evidence="8">Ribonuclease R</fullName>
        <shortName evidence="8">RNase R</shortName>
        <ecNumber evidence="8">3.1.13.1</ecNumber>
    </recommendedName>
</protein>
<dbReference type="CDD" id="cd04471">
    <property type="entry name" value="S1_RNase_R"/>
    <property type="match status" value="1"/>
</dbReference>
<dbReference type="InterPro" id="IPR012340">
    <property type="entry name" value="NA-bd_OB-fold"/>
</dbReference>
<dbReference type="InterPro" id="IPR011805">
    <property type="entry name" value="RNase_R"/>
</dbReference>
<feature type="domain" description="S1 motif" evidence="10">
    <location>
        <begin position="622"/>
        <end position="703"/>
    </location>
</feature>
<dbReference type="Pfam" id="PF17876">
    <property type="entry name" value="CSD2"/>
    <property type="match status" value="1"/>
</dbReference>
<dbReference type="HAMAP" id="MF_01895">
    <property type="entry name" value="RNase_R"/>
    <property type="match status" value="1"/>
</dbReference>
<dbReference type="Gene3D" id="2.40.50.140">
    <property type="entry name" value="Nucleic acid-binding proteins"/>
    <property type="match status" value="2"/>
</dbReference>
<dbReference type="SMART" id="SM00357">
    <property type="entry name" value="CSP"/>
    <property type="match status" value="2"/>
</dbReference>
<dbReference type="Pfam" id="PF00773">
    <property type="entry name" value="RNB"/>
    <property type="match status" value="1"/>
</dbReference>
<dbReference type="SUPFAM" id="SSF50249">
    <property type="entry name" value="Nucleic acid-binding proteins"/>
    <property type="match status" value="4"/>
</dbReference>
<evidence type="ECO:0000256" key="4">
    <source>
        <dbReference type="ARBA" id="ARBA00022722"/>
    </source>
</evidence>
<organism evidence="11 12">
    <name type="scientific">Geobacter soli</name>
    <dbReference type="NCBI Taxonomy" id="1510391"/>
    <lineage>
        <taxon>Bacteria</taxon>
        <taxon>Pseudomonadati</taxon>
        <taxon>Thermodesulfobacteriota</taxon>
        <taxon>Desulfuromonadia</taxon>
        <taxon>Geobacterales</taxon>
        <taxon>Geobacteraceae</taxon>
        <taxon>Geobacter</taxon>
    </lineage>
</organism>
<evidence type="ECO:0000256" key="6">
    <source>
        <dbReference type="ARBA" id="ARBA00022839"/>
    </source>
</evidence>
<dbReference type="NCBIfam" id="TIGR02063">
    <property type="entry name" value="RNase_R"/>
    <property type="match status" value="1"/>
</dbReference>
<dbReference type="InterPro" id="IPR022966">
    <property type="entry name" value="RNase_II/R_CS"/>
</dbReference>
<dbReference type="InterPro" id="IPR003029">
    <property type="entry name" value="S1_domain"/>
</dbReference>
<dbReference type="Proteomes" id="UP000031433">
    <property type="component" value="Unassembled WGS sequence"/>
</dbReference>
<dbReference type="InterPro" id="IPR040476">
    <property type="entry name" value="CSD2"/>
</dbReference>
<dbReference type="GO" id="GO:0008859">
    <property type="term" value="F:exoribonuclease II activity"/>
    <property type="evidence" value="ECO:0007669"/>
    <property type="project" value="UniProtKB-UniRule"/>
</dbReference>
<keyword evidence="12" id="KW-1185">Reference proteome</keyword>
<dbReference type="InterPro" id="IPR050180">
    <property type="entry name" value="RNR_Ribonuclease"/>
</dbReference>
<evidence type="ECO:0000256" key="1">
    <source>
        <dbReference type="ARBA" id="ARBA00001849"/>
    </source>
</evidence>